<evidence type="ECO:0000313" key="1">
    <source>
        <dbReference type="EMBL" id="NUU74061.1"/>
    </source>
</evidence>
<reference evidence="1 2" key="1">
    <citation type="submission" date="2020-05" db="EMBL/GenBank/DDBJ databases">
        <title>Genome Sequencing of Type Strains.</title>
        <authorList>
            <person name="Lemaire J.F."/>
            <person name="Inderbitzin P."/>
            <person name="Gregorio O.A."/>
            <person name="Collins S.B."/>
            <person name="Wespe N."/>
            <person name="Knight-Connoni V."/>
        </authorList>
    </citation>
    <scope>NUCLEOTIDE SEQUENCE [LARGE SCALE GENOMIC DNA]</scope>
    <source>
        <strain evidence="1 2">LMG 21957</strain>
    </source>
</reference>
<name>A0A7Y6BSN0_9BACL</name>
<protein>
    <submittedName>
        <fullName evidence="1">Uncharacterized protein</fullName>
    </submittedName>
</protein>
<dbReference type="EMBL" id="JABMCB010000122">
    <property type="protein sequence ID" value="NUU74061.1"/>
    <property type="molecule type" value="Genomic_DNA"/>
</dbReference>
<sequence length="98" mass="9983">MCSRVCSPCRWLLAAPRRTTLDCAAGQARLGSCFALLPVPLLLRKAGLKGSGSARWQLLRSAACAPVAPQGGANGSGGARWQLLRLAACAPVAPQGGA</sequence>
<dbReference type="Proteomes" id="UP000526125">
    <property type="component" value="Unassembled WGS sequence"/>
</dbReference>
<evidence type="ECO:0000313" key="2">
    <source>
        <dbReference type="Proteomes" id="UP000526125"/>
    </source>
</evidence>
<accession>A0A7Y6BSN0</accession>
<proteinExistence type="predicted"/>
<gene>
    <name evidence="1" type="ORF">HP552_02040</name>
</gene>
<keyword evidence="2" id="KW-1185">Reference proteome</keyword>
<dbReference type="RefSeq" id="WP_175394043.1">
    <property type="nucleotide sequence ID" value="NZ_JABMCB010000122.1"/>
</dbReference>
<organism evidence="1 2">
    <name type="scientific">Paenibacillus xylanilyticus</name>
    <dbReference type="NCBI Taxonomy" id="248903"/>
    <lineage>
        <taxon>Bacteria</taxon>
        <taxon>Bacillati</taxon>
        <taxon>Bacillota</taxon>
        <taxon>Bacilli</taxon>
        <taxon>Bacillales</taxon>
        <taxon>Paenibacillaceae</taxon>
        <taxon>Paenibacillus</taxon>
    </lineage>
</organism>
<comment type="caution">
    <text evidence="1">The sequence shown here is derived from an EMBL/GenBank/DDBJ whole genome shotgun (WGS) entry which is preliminary data.</text>
</comment>
<dbReference type="AlphaFoldDB" id="A0A7Y6BSN0"/>